<reference evidence="2 3" key="1">
    <citation type="submission" date="2017-10" db="EMBL/GenBank/DDBJ databases">
        <title>Draft genome of Longibacter Salinarum.</title>
        <authorList>
            <person name="Goh K.M."/>
            <person name="Shamsir M.S."/>
            <person name="Lim S.W."/>
        </authorList>
    </citation>
    <scope>NUCLEOTIDE SEQUENCE [LARGE SCALE GENOMIC DNA]</scope>
    <source>
        <strain evidence="2 3">KCTC 52045</strain>
    </source>
</reference>
<evidence type="ECO:0000313" key="3">
    <source>
        <dbReference type="Proteomes" id="UP000220102"/>
    </source>
</evidence>
<dbReference type="RefSeq" id="WP_098074228.1">
    <property type="nucleotide sequence ID" value="NZ_PDEQ01000001.1"/>
</dbReference>
<evidence type="ECO:0000313" key="2">
    <source>
        <dbReference type="EMBL" id="PEN15330.1"/>
    </source>
</evidence>
<dbReference type="EMBL" id="PDEQ01000001">
    <property type="protein sequence ID" value="PEN15330.1"/>
    <property type="molecule type" value="Genomic_DNA"/>
</dbReference>
<protein>
    <submittedName>
        <fullName evidence="2">Uncharacterized protein</fullName>
    </submittedName>
</protein>
<comment type="caution">
    <text evidence="2">The sequence shown here is derived from an EMBL/GenBank/DDBJ whole genome shotgun (WGS) entry which is preliminary data.</text>
</comment>
<proteinExistence type="predicted"/>
<name>A0A2A8D364_9BACT</name>
<feature type="region of interest" description="Disordered" evidence="1">
    <location>
        <begin position="1"/>
        <end position="79"/>
    </location>
</feature>
<dbReference type="Proteomes" id="UP000220102">
    <property type="component" value="Unassembled WGS sequence"/>
</dbReference>
<gene>
    <name evidence="2" type="ORF">CRI94_03365</name>
</gene>
<sequence>MSVRSRARTSGRNENGRERKDEAVGHSVRRTRTDTIKTEDRTIEVNRETELRRLDDGRSAARERSDQDAGADRRTGRDR</sequence>
<organism evidence="2 3">
    <name type="scientific">Longibacter salinarum</name>
    <dbReference type="NCBI Taxonomy" id="1850348"/>
    <lineage>
        <taxon>Bacteria</taxon>
        <taxon>Pseudomonadati</taxon>
        <taxon>Rhodothermota</taxon>
        <taxon>Rhodothermia</taxon>
        <taxon>Rhodothermales</taxon>
        <taxon>Salisaetaceae</taxon>
        <taxon>Longibacter</taxon>
    </lineage>
</organism>
<accession>A0A2A8D364</accession>
<keyword evidence="3" id="KW-1185">Reference proteome</keyword>
<feature type="compositionally biased region" description="Basic and acidic residues" evidence="1">
    <location>
        <begin position="14"/>
        <end position="24"/>
    </location>
</feature>
<evidence type="ECO:0000256" key="1">
    <source>
        <dbReference type="SAM" id="MobiDB-lite"/>
    </source>
</evidence>
<feature type="compositionally biased region" description="Basic and acidic residues" evidence="1">
    <location>
        <begin position="31"/>
        <end position="79"/>
    </location>
</feature>
<dbReference type="AlphaFoldDB" id="A0A2A8D364"/>